<proteinExistence type="predicted"/>
<dbReference type="EMBL" id="KE356561">
    <property type="protein sequence ID" value="ERG94799.1"/>
    <property type="molecule type" value="Genomic_DNA"/>
</dbReference>
<feature type="transmembrane region" description="Helical" evidence="1">
    <location>
        <begin position="21"/>
        <end position="48"/>
    </location>
</feature>
<keyword evidence="1" id="KW-0472">Membrane</keyword>
<organism evidence="2 3">
    <name type="scientific">Haloquadratum walsbyi J07HQW2</name>
    <dbReference type="NCBI Taxonomy" id="1238425"/>
    <lineage>
        <taxon>Archaea</taxon>
        <taxon>Methanobacteriati</taxon>
        <taxon>Methanobacteriota</taxon>
        <taxon>Stenosarchaea group</taxon>
        <taxon>Halobacteria</taxon>
        <taxon>Halobacteriales</taxon>
        <taxon>Haloferacaceae</taxon>
        <taxon>Haloquadratum</taxon>
    </lineage>
</organism>
<dbReference type="AlphaFoldDB" id="U1MWI4"/>
<name>U1MWI4_9EURY</name>
<dbReference type="HOGENOM" id="CLU_3039002_0_0_2"/>
<evidence type="ECO:0000313" key="2">
    <source>
        <dbReference type="EMBL" id="ERG94799.1"/>
    </source>
</evidence>
<keyword evidence="1" id="KW-0812">Transmembrane</keyword>
<protein>
    <submittedName>
        <fullName evidence="2">Uncharacterized protein</fullName>
    </submittedName>
</protein>
<reference evidence="2 3" key="1">
    <citation type="journal article" date="2013" name="PLoS ONE">
        <title>Assembly-driven community genomics of a hypersaline microbial ecosystem.</title>
        <authorList>
            <person name="Podell S."/>
            <person name="Ugalde J.A."/>
            <person name="Narasingarao P."/>
            <person name="Banfield J.F."/>
            <person name="Heidelberg K.B."/>
            <person name="Allen E.E."/>
        </authorList>
    </citation>
    <scope>NUCLEOTIDE SEQUENCE [LARGE SCALE GENOMIC DNA]</scope>
    <source>
        <strain evidence="3">J07HQW2</strain>
    </source>
</reference>
<dbReference type="Proteomes" id="UP000030710">
    <property type="component" value="Unassembled WGS sequence"/>
</dbReference>
<accession>U1MWI4</accession>
<gene>
    <name evidence="2" type="ORF">J07HQW2_01241</name>
</gene>
<sequence>MTTERGGKYTTERLLTLHTVTLIRYLALASMVELNYLIIILSGVHWGVFPAVQV</sequence>
<keyword evidence="1" id="KW-1133">Transmembrane helix</keyword>
<evidence type="ECO:0000313" key="3">
    <source>
        <dbReference type="Proteomes" id="UP000030710"/>
    </source>
</evidence>
<evidence type="ECO:0000256" key="1">
    <source>
        <dbReference type="SAM" id="Phobius"/>
    </source>
</evidence>